<protein>
    <submittedName>
        <fullName evidence="2">Uncharacterized protein</fullName>
    </submittedName>
</protein>
<evidence type="ECO:0000313" key="2">
    <source>
        <dbReference type="WBParaSite" id="PS1159_v2.g7025.t1"/>
    </source>
</evidence>
<proteinExistence type="predicted"/>
<accession>A0AC35GQ62</accession>
<reference evidence="2" key="1">
    <citation type="submission" date="2022-11" db="UniProtKB">
        <authorList>
            <consortium name="WormBaseParasite"/>
        </authorList>
    </citation>
    <scope>IDENTIFICATION</scope>
</reference>
<evidence type="ECO:0000313" key="1">
    <source>
        <dbReference type="Proteomes" id="UP000887580"/>
    </source>
</evidence>
<name>A0AC35GQ62_9BILA</name>
<organism evidence="1 2">
    <name type="scientific">Panagrolaimus sp. PS1159</name>
    <dbReference type="NCBI Taxonomy" id="55785"/>
    <lineage>
        <taxon>Eukaryota</taxon>
        <taxon>Metazoa</taxon>
        <taxon>Ecdysozoa</taxon>
        <taxon>Nematoda</taxon>
        <taxon>Chromadorea</taxon>
        <taxon>Rhabditida</taxon>
        <taxon>Tylenchina</taxon>
        <taxon>Panagrolaimomorpha</taxon>
        <taxon>Panagrolaimoidea</taxon>
        <taxon>Panagrolaimidae</taxon>
        <taxon>Panagrolaimus</taxon>
    </lineage>
</organism>
<dbReference type="Proteomes" id="UP000887580">
    <property type="component" value="Unplaced"/>
</dbReference>
<sequence length="257" mass="28793">MDAKWLLGKECKNALIVVADNSEDRMVHLKRIGMNPRLLPSIFKADLLYGICLSPFTLAKTSAEAKAYDVAAQLKNKQENYDMVLGFHTVEQLNNRWHSVITGVSCLSSSQKFQTFAVETQVKYGNIPEEMFTEYVETDEWMNQNSAYGKASAFIESTNGCILGIPIFDVVKTIRNLMCDVEMKSLTTTPVEELQTTSAVDSQETRAEECQTAPAEESTIAAEELTIEESTPKVIRDAIHQHSFVQLDGLVYMIYVV</sequence>
<dbReference type="WBParaSite" id="PS1159_v2.g7025.t1">
    <property type="protein sequence ID" value="PS1159_v2.g7025.t1"/>
    <property type="gene ID" value="PS1159_v2.g7025"/>
</dbReference>